<evidence type="ECO:0008006" key="3">
    <source>
        <dbReference type="Google" id="ProtNLM"/>
    </source>
</evidence>
<protein>
    <recommendedName>
        <fullName evidence="3">DUF4878 domain-containing protein</fullName>
    </recommendedName>
</protein>
<dbReference type="AlphaFoldDB" id="A0A179V853"/>
<gene>
    <name evidence="1" type="ORF">AWB85_13345</name>
</gene>
<name>A0A179V853_9MYCO</name>
<evidence type="ECO:0000313" key="1">
    <source>
        <dbReference type="EMBL" id="OAT67145.1"/>
    </source>
</evidence>
<dbReference type="EMBL" id="LQYE01000030">
    <property type="protein sequence ID" value="OAT67145.1"/>
    <property type="molecule type" value="Genomic_DNA"/>
</dbReference>
<accession>A0A179V853</accession>
<dbReference type="Proteomes" id="UP000186919">
    <property type="component" value="Unassembled WGS sequence"/>
</dbReference>
<organism evidence="1 2">
    <name type="scientific">Mycobacteroides immunogenum</name>
    <dbReference type="NCBI Taxonomy" id="83262"/>
    <lineage>
        <taxon>Bacteria</taxon>
        <taxon>Bacillati</taxon>
        <taxon>Actinomycetota</taxon>
        <taxon>Actinomycetes</taxon>
        <taxon>Mycobacteriales</taxon>
        <taxon>Mycobacteriaceae</taxon>
        <taxon>Mycobacteroides</taxon>
    </lineage>
</organism>
<evidence type="ECO:0000313" key="2">
    <source>
        <dbReference type="Proteomes" id="UP000186919"/>
    </source>
</evidence>
<reference evidence="1 2" key="1">
    <citation type="submission" date="2016-01" db="EMBL/GenBank/DDBJ databases">
        <title>Mycobacterium immunogenum strain CD11_6 genome sequencing and assembly.</title>
        <authorList>
            <person name="Kaur G."/>
            <person name="Nair G.R."/>
            <person name="Mayilraj S."/>
        </authorList>
    </citation>
    <scope>NUCLEOTIDE SEQUENCE [LARGE SCALE GENOMIC DNA]</scope>
    <source>
        <strain evidence="1 2">CD11-6</strain>
    </source>
</reference>
<comment type="caution">
    <text evidence="1">The sequence shown here is derived from an EMBL/GenBank/DDBJ whole genome shotgun (WGS) entry which is preliminary data.</text>
</comment>
<sequence>MINERSMMPTEKHLARGALVVLLFWALAAFLGYLTGQSDSDTYQRWALRSSVNAMYRDIIAKEFNSAFSYRSAKCKEQVPRDRYVDTMGQAYGSRGLNPNGFSFALVSYTRNEAIVNVNYDNAGIYSQMSGGARRWALESDRWVYDNCD</sequence>
<proteinExistence type="predicted"/>